<evidence type="ECO:0000313" key="2">
    <source>
        <dbReference type="EMBL" id="BCB70783.1"/>
    </source>
</evidence>
<evidence type="ECO:0000313" key="3">
    <source>
        <dbReference type="Proteomes" id="UP000501053"/>
    </source>
</evidence>
<dbReference type="Pfam" id="PF18897">
    <property type="entry name" value="Gp3-like"/>
    <property type="match status" value="1"/>
</dbReference>
<accession>A0A6F8XBN6</accession>
<organism evidence="2 3">
    <name type="scientific">Vreelandella aquamarina</name>
    <dbReference type="NCBI Taxonomy" id="77097"/>
    <lineage>
        <taxon>Bacteria</taxon>
        <taxon>Pseudomonadati</taxon>
        <taxon>Pseudomonadota</taxon>
        <taxon>Gammaproteobacteria</taxon>
        <taxon>Oceanospirillales</taxon>
        <taxon>Halomonadaceae</taxon>
        <taxon>Vreelandella</taxon>
    </lineage>
</organism>
<sequence>MLKGLAITPPILGRITIGKMVENNGKRLPQKDDQFTITSQLQTKEGWIRHPLDEQLRSAQEGKLRTIPIRLLFSDPDLNLRAEYALFDRQTARPLCVGDGEQCKRRTQDGMVSLDCPSPDGCPLAQGGACKPYGRLNVLIGDDDPLGSFIFRTTGFNSIRTLAARLAYFKAISGNRLACMPLELRLRGKSTRQSRGTAIYYVDITLREGWTLEATLAEAQRLDEFHHSTGFDQKALDKAAKAGFANGAFEDSAEDSADVVEEFYPDAPEHPPGRQDANAPVTLTDKLQAKSQQGKPEPSEPESTDQDAAPPVDHPPQTSSRQAKRA</sequence>
<reference evidence="2 3" key="1">
    <citation type="submission" date="2020-03" db="EMBL/GenBank/DDBJ databases">
        <title>Complete Genome Sequence of Halomonas meridiana strain Eplume2, isolated from hydrothermal-plume in the north east Pacific Ocean.</title>
        <authorList>
            <person name="Kurihara Y."/>
            <person name="Kawai S."/>
            <person name="Sakai A."/>
            <person name="Galipon J."/>
            <person name="Arakawa K."/>
        </authorList>
    </citation>
    <scope>NUCLEOTIDE SEQUENCE [LARGE SCALE GENOMIC DNA]</scope>
    <source>
        <strain evidence="2 3">Eplume2</strain>
    </source>
</reference>
<evidence type="ECO:0008006" key="4">
    <source>
        <dbReference type="Google" id="ProtNLM"/>
    </source>
</evidence>
<dbReference type="EMBL" id="AP022869">
    <property type="protein sequence ID" value="BCB70783.1"/>
    <property type="molecule type" value="Genomic_DNA"/>
</dbReference>
<feature type="region of interest" description="Disordered" evidence="1">
    <location>
        <begin position="264"/>
        <end position="326"/>
    </location>
</feature>
<name>A0A6F8XBN6_9GAMM</name>
<protein>
    <recommendedName>
        <fullName evidence="4">Hydrolase or metal-binding protein</fullName>
    </recommendedName>
</protein>
<dbReference type="InterPro" id="IPR043991">
    <property type="entry name" value="Gp3-like"/>
</dbReference>
<dbReference type="AlphaFoldDB" id="A0A6F8XBN6"/>
<evidence type="ECO:0000256" key="1">
    <source>
        <dbReference type="SAM" id="MobiDB-lite"/>
    </source>
</evidence>
<keyword evidence="3" id="KW-1185">Reference proteome</keyword>
<dbReference type="Proteomes" id="UP000501053">
    <property type="component" value="Chromosome"/>
</dbReference>
<gene>
    <name evidence="2" type="ORF">HMEPL2_11340</name>
</gene>
<dbReference type="RefSeq" id="WP_172514681.1">
    <property type="nucleotide sequence ID" value="NZ_AP022869.1"/>
</dbReference>
<proteinExistence type="predicted"/>
<feature type="compositionally biased region" description="Polar residues" evidence="1">
    <location>
        <begin position="316"/>
        <end position="326"/>
    </location>
</feature>